<dbReference type="Pfam" id="PF00263">
    <property type="entry name" value="Secretin"/>
    <property type="match status" value="1"/>
</dbReference>
<feature type="domain" description="NolW-like" evidence="12">
    <location>
        <begin position="286"/>
        <end position="363"/>
    </location>
</feature>
<protein>
    <submittedName>
        <fullName evidence="14">General secretion pathway protein D</fullName>
    </submittedName>
</protein>
<evidence type="ECO:0000256" key="4">
    <source>
        <dbReference type="ARBA" id="ARBA00022452"/>
    </source>
</evidence>
<evidence type="ECO:0000259" key="13">
    <source>
        <dbReference type="Pfam" id="PF21305"/>
    </source>
</evidence>
<sequence length="660" mass="71754">MKKMIFKRDISLNFNRSAHKSSRRTLSFCVIMLLLTYALYAPYSRAETFSVNFKNTDINEFINTVSKNLNKTAIIDPAVKGNISVRSYQELEPERYYPFFLSVLEVYGFTVVNMPGDVIKIIPAKNAKGSAIPLIEGENPVEGDEVVMRVVSLHNVAAKELAPLLRQLNDAAFGTVVHYDPSNVLLLTGRAAVVNQLVAIIKNVDKAGDHTVETIKLQYASATEVARIAESLHKSSGKNSNGRMSATIVADERTNSVLIGGEEQVRKRMVDTVQELDKQGDIHGNTKVIYLKFAKAESLLDVLSGVSSHQPEGKGQTTAAVSMLKNVVIKADAQTNSLIINAAPDLLRDLEQVITQLDIRRAQVLVEAIIVEVQDNDDLNLGVQWFNRHGGGSNFPDTGASASSISANNIGSSLNGVAGLATGFYRGNWSGLFTALRTNSQNDILATPSIVTLDNMEAEFSVGQEVPILTGSQTTTGDNIFRTVDRKSVGIKLKVKPQINKGDSVLLEIEQEVSSVAEKTPGGTGDLGATFNTRTVKNAVMVGSNNIVVVGGLLDSTSHDITSKVPLLGDIPGIGFLFRSTSQKMVKRNLMLFIRPTIIREQDSYIDASQQKLDKFRQEQGADKGANGQRVNENLDKALSHGRSLSDLLKDVDSFYTKGA</sequence>
<dbReference type="GO" id="GO:0009279">
    <property type="term" value="C:cell outer membrane"/>
    <property type="evidence" value="ECO:0007669"/>
    <property type="project" value="UniProtKB-SubCell"/>
</dbReference>
<comment type="subcellular location">
    <subcellularLocation>
        <location evidence="1 10">Cell outer membrane</location>
    </subcellularLocation>
</comment>
<evidence type="ECO:0000259" key="11">
    <source>
        <dbReference type="Pfam" id="PF00263"/>
    </source>
</evidence>
<evidence type="ECO:0000256" key="2">
    <source>
        <dbReference type="ARBA" id="ARBA00006980"/>
    </source>
</evidence>
<dbReference type="STRING" id="29486.UGYR_13880"/>
<keyword evidence="6" id="KW-0732">Signal</keyword>
<keyword evidence="8" id="KW-0472">Membrane</keyword>
<comment type="similarity">
    <text evidence="2">Belongs to the bacterial secretin family. GSP D subfamily.</text>
</comment>
<dbReference type="EMBL" id="UHJG01000001">
    <property type="protein sequence ID" value="SUQ00037.1"/>
    <property type="molecule type" value="Genomic_DNA"/>
</dbReference>
<evidence type="ECO:0000256" key="10">
    <source>
        <dbReference type="RuleBase" id="RU004004"/>
    </source>
</evidence>
<name>A0A380QN63_YERRU</name>
<dbReference type="InterPro" id="IPR013356">
    <property type="entry name" value="T2SS_GspD"/>
</dbReference>
<dbReference type="GO" id="GO:0015627">
    <property type="term" value="C:type II protein secretion system complex"/>
    <property type="evidence" value="ECO:0007669"/>
    <property type="project" value="InterPro"/>
</dbReference>
<keyword evidence="3 10" id="KW-0813">Transport</keyword>
<dbReference type="PANTHER" id="PTHR30332">
    <property type="entry name" value="PROBABLE GENERAL SECRETION PATHWAY PROTEIN D"/>
    <property type="match status" value="1"/>
</dbReference>
<feature type="domain" description="GspD-like N0" evidence="13">
    <location>
        <begin position="51"/>
        <end position="121"/>
    </location>
</feature>
<evidence type="ECO:0000256" key="8">
    <source>
        <dbReference type="ARBA" id="ARBA00023136"/>
    </source>
</evidence>
<dbReference type="InterPro" id="IPR049371">
    <property type="entry name" value="GspD-like_N0"/>
</dbReference>
<dbReference type="NCBIfam" id="TIGR02517">
    <property type="entry name" value="type_II_gspD"/>
    <property type="match status" value="1"/>
</dbReference>
<evidence type="ECO:0000256" key="6">
    <source>
        <dbReference type="ARBA" id="ARBA00022729"/>
    </source>
</evidence>
<dbReference type="InterPro" id="IPR001775">
    <property type="entry name" value="GspD/PilQ"/>
</dbReference>
<dbReference type="InterPro" id="IPR005644">
    <property type="entry name" value="NolW-like"/>
</dbReference>
<evidence type="ECO:0000313" key="15">
    <source>
        <dbReference type="Proteomes" id="UP000255169"/>
    </source>
</evidence>
<keyword evidence="5" id="KW-0812">Transmembrane</keyword>
<keyword evidence="4" id="KW-1134">Transmembrane beta strand</keyword>
<keyword evidence="9" id="KW-0998">Cell outer membrane</keyword>
<dbReference type="InterPro" id="IPR004846">
    <property type="entry name" value="T2SS/T3SS_dom"/>
</dbReference>
<dbReference type="GO" id="GO:0015628">
    <property type="term" value="P:protein secretion by the type II secretion system"/>
    <property type="evidence" value="ECO:0007669"/>
    <property type="project" value="InterPro"/>
</dbReference>
<dbReference type="Pfam" id="PF21305">
    <property type="entry name" value="type_II_gspD_N0"/>
    <property type="match status" value="1"/>
</dbReference>
<evidence type="ECO:0000313" key="14">
    <source>
        <dbReference type="EMBL" id="SUQ00037.1"/>
    </source>
</evidence>
<feature type="domain" description="Type II/III secretion system secretin-like" evidence="11">
    <location>
        <begin position="435"/>
        <end position="600"/>
    </location>
</feature>
<organism evidence="14 15">
    <name type="scientific">Yersinia ruckeri</name>
    <dbReference type="NCBI Taxonomy" id="29486"/>
    <lineage>
        <taxon>Bacteria</taxon>
        <taxon>Pseudomonadati</taxon>
        <taxon>Pseudomonadota</taxon>
        <taxon>Gammaproteobacteria</taxon>
        <taxon>Enterobacterales</taxon>
        <taxon>Yersiniaceae</taxon>
        <taxon>Yersinia</taxon>
    </lineage>
</organism>
<dbReference type="PANTHER" id="PTHR30332:SF24">
    <property type="entry name" value="SECRETIN GSPD-RELATED"/>
    <property type="match status" value="1"/>
</dbReference>
<dbReference type="AlphaFoldDB" id="A0A380QN63"/>
<evidence type="ECO:0000256" key="9">
    <source>
        <dbReference type="ARBA" id="ARBA00023237"/>
    </source>
</evidence>
<dbReference type="PRINTS" id="PR00811">
    <property type="entry name" value="BCTERIALGSPD"/>
</dbReference>
<evidence type="ECO:0000259" key="12">
    <source>
        <dbReference type="Pfam" id="PF03958"/>
    </source>
</evidence>
<dbReference type="InterPro" id="IPR038591">
    <property type="entry name" value="NolW-like_sf"/>
</dbReference>
<proteinExistence type="inferred from homology"/>
<feature type="domain" description="NolW-like" evidence="12">
    <location>
        <begin position="212"/>
        <end position="280"/>
    </location>
</feature>
<dbReference type="Proteomes" id="UP000255169">
    <property type="component" value="Unassembled WGS sequence"/>
</dbReference>
<gene>
    <name evidence="14" type="primary">pulD</name>
    <name evidence="14" type="ORF">NCTC10476_01310</name>
</gene>
<dbReference type="Gene3D" id="3.30.1370.120">
    <property type="match status" value="3"/>
</dbReference>
<accession>A0A380QN63</accession>
<reference evidence="14 15" key="1">
    <citation type="submission" date="2018-06" db="EMBL/GenBank/DDBJ databases">
        <authorList>
            <consortium name="Pathogen Informatics"/>
            <person name="Doyle S."/>
        </authorList>
    </citation>
    <scope>NUCLEOTIDE SEQUENCE [LARGE SCALE GENOMIC DNA]</scope>
    <source>
        <strain evidence="14 15">NCTC10476</strain>
    </source>
</reference>
<evidence type="ECO:0000256" key="3">
    <source>
        <dbReference type="ARBA" id="ARBA00022448"/>
    </source>
</evidence>
<feature type="domain" description="NolW-like" evidence="12">
    <location>
        <begin position="148"/>
        <end position="209"/>
    </location>
</feature>
<keyword evidence="15" id="KW-1185">Reference proteome</keyword>
<evidence type="ECO:0000256" key="1">
    <source>
        <dbReference type="ARBA" id="ARBA00004442"/>
    </source>
</evidence>
<dbReference type="InterPro" id="IPR050810">
    <property type="entry name" value="Bact_Secretion_Sys_Channel"/>
</dbReference>
<dbReference type="Pfam" id="PF03958">
    <property type="entry name" value="Secretin_N"/>
    <property type="match status" value="3"/>
</dbReference>
<evidence type="ECO:0000256" key="7">
    <source>
        <dbReference type="ARBA" id="ARBA00022927"/>
    </source>
</evidence>
<evidence type="ECO:0000256" key="5">
    <source>
        <dbReference type="ARBA" id="ARBA00022692"/>
    </source>
</evidence>
<keyword evidence="7" id="KW-0653">Protein transport</keyword>